<proteinExistence type="predicted"/>
<keyword evidence="5" id="KW-1185">Reference proteome</keyword>
<feature type="transmembrane region" description="Helical" evidence="2">
    <location>
        <begin position="117"/>
        <end position="139"/>
    </location>
</feature>
<evidence type="ECO:0000256" key="1">
    <source>
        <dbReference type="SAM" id="MobiDB-lite"/>
    </source>
</evidence>
<keyword evidence="2" id="KW-0812">Transmembrane</keyword>
<evidence type="ECO:0000256" key="2">
    <source>
        <dbReference type="SAM" id="Phobius"/>
    </source>
</evidence>
<dbReference type="AlphaFoldDB" id="A0A9Q3CMU0"/>
<gene>
    <name evidence="4" type="ORF">O181_025535</name>
</gene>
<dbReference type="InterPro" id="IPR005162">
    <property type="entry name" value="Retrotrans_gag_dom"/>
</dbReference>
<dbReference type="EMBL" id="AVOT02008341">
    <property type="protein sequence ID" value="MBW0485820.1"/>
    <property type="molecule type" value="Genomic_DNA"/>
</dbReference>
<keyword evidence="2" id="KW-1133">Transmembrane helix</keyword>
<accession>A0A9Q3CMU0</accession>
<sequence length="474" mass="53359">MKAQEQVLQRQRPITPSRRHSIISFTVFLQGNTVPPFSGDSRGTSLIHAFNCQVSKLHSIHLGNHFHFNTVWIHQELYFIFKHGKFIQQNSISILASFIHSQNNQYSLKDQYSDEGLTWLALWPFGFSFFPLHLIFVPAYFLEEFILFFLFSLFFGVFQARTQAVLTPAPRAPLDGTPAVSQLRDKLERGPTLEGAAPSRKEGRVPRRSSSFSGVAGGFPGDTRTIFKGPGEDGEEEEENSVEEEVSDGTEGVPAPVEASQGTGGPTLAQSNKPVSHQSEPSLLAIMQQMTQIMANLQAASSSEASRPPAFKTPSMKAPECFDGTQPFKVRSFIQSCQLIFHNDPANFSQDRKKVLYATSFLISRAAKWIEPYISNLINQDPNYLLNSWKLFESQLFTLFGDPNEVRKAEAELDSLRMKEGGHVSLYIADFRSLVSRIGDWGERAHIHNFRKGLQPGFWINWPPILQELTLFKT</sequence>
<dbReference type="Proteomes" id="UP000765509">
    <property type="component" value="Unassembled WGS sequence"/>
</dbReference>
<feature type="domain" description="Retrotransposon gag" evidence="3">
    <location>
        <begin position="357"/>
        <end position="456"/>
    </location>
</feature>
<feature type="region of interest" description="Disordered" evidence="1">
    <location>
        <begin position="176"/>
        <end position="275"/>
    </location>
</feature>
<feature type="compositionally biased region" description="Acidic residues" evidence="1">
    <location>
        <begin position="232"/>
        <end position="248"/>
    </location>
</feature>
<name>A0A9Q3CMU0_9BASI</name>
<dbReference type="Pfam" id="PF03732">
    <property type="entry name" value="Retrotrans_gag"/>
    <property type="match status" value="1"/>
</dbReference>
<evidence type="ECO:0000259" key="3">
    <source>
        <dbReference type="Pfam" id="PF03732"/>
    </source>
</evidence>
<evidence type="ECO:0000313" key="5">
    <source>
        <dbReference type="Proteomes" id="UP000765509"/>
    </source>
</evidence>
<keyword evidence="2" id="KW-0472">Membrane</keyword>
<comment type="caution">
    <text evidence="4">The sequence shown here is derived from an EMBL/GenBank/DDBJ whole genome shotgun (WGS) entry which is preliminary data.</text>
</comment>
<dbReference type="OrthoDB" id="2447685at2759"/>
<reference evidence="4" key="1">
    <citation type="submission" date="2021-03" db="EMBL/GenBank/DDBJ databases">
        <title>Draft genome sequence of rust myrtle Austropuccinia psidii MF-1, a brazilian biotype.</title>
        <authorList>
            <person name="Quecine M.C."/>
            <person name="Pachon D.M.R."/>
            <person name="Bonatelli M.L."/>
            <person name="Correr F.H."/>
            <person name="Franceschini L.M."/>
            <person name="Leite T.F."/>
            <person name="Margarido G.R.A."/>
            <person name="Almeida C.A."/>
            <person name="Ferrarezi J.A."/>
            <person name="Labate C.A."/>
        </authorList>
    </citation>
    <scope>NUCLEOTIDE SEQUENCE</scope>
    <source>
        <strain evidence="4">MF-1</strain>
    </source>
</reference>
<evidence type="ECO:0000313" key="4">
    <source>
        <dbReference type="EMBL" id="MBW0485820.1"/>
    </source>
</evidence>
<organism evidence="4 5">
    <name type="scientific">Austropuccinia psidii MF-1</name>
    <dbReference type="NCBI Taxonomy" id="1389203"/>
    <lineage>
        <taxon>Eukaryota</taxon>
        <taxon>Fungi</taxon>
        <taxon>Dikarya</taxon>
        <taxon>Basidiomycota</taxon>
        <taxon>Pucciniomycotina</taxon>
        <taxon>Pucciniomycetes</taxon>
        <taxon>Pucciniales</taxon>
        <taxon>Sphaerophragmiaceae</taxon>
        <taxon>Austropuccinia</taxon>
    </lineage>
</organism>
<protein>
    <recommendedName>
        <fullName evidence="3">Retrotransposon gag domain-containing protein</fullName>
    </recommendedName>
</protein>